<accession>A0A3M8A8P5</accession>
<dbReference type="Proteomes" id="UP000275048">
    <property type="component" value="Unassembled WGS sequence"/>
</dbReference>
<reference evidence="2 3" key="1">
    <citation type="submission" date="2018-10" db="EMBL/GenBank/DDBJ databases">
        <title>Isolation, diversity and antibacterial activity of antinobacteria from the wheat rhizosphere soil.</title>
        <authorList>
            <person name="Sun T."/>
        </authorList>
    </citation>
    <scope>NUCLEOTIDE SEQUENCE [LARGE SCALE GENOMIC DNA]</scope>
    <source>
        <strain evidence="2 3">SJ-23</strain>
    </source>
</reference>
<evidence type="ECO:0000256" key="1">
    <source>
        <dbReference type="SAM" id="Phobius"/>
    </source>
</evidence>
<dbReference type="EMBL" id="RHHB01000024">
    <property type="protein sequence ID" value="RNB47623.1"/>
    <property type="molecule type" value="Genomic_DNA"/>
</dbReference>
<feature type="transmembrane region" description="Helical" evidence="1">
    <location>
        <begin position="277"/>
        <end position="298"/>
    </location>
</feature>
<feature type="transmembrane region" description="Helical" evidence="1">
    <location>
        <begin position="109"/>
        <end position="132"/>
    </location>
</feature>
<sequence>MTWHRPLAVLVLLMVALTAASVAGLLLDERELLGQPIWAKPLKFSVSILIYSVTFSWLIGLTRGRLRRVAWWAGTIAAAALLVEMAVIVGAVVAGTTSHFNVSTPLNTTLWAVMAASIVVVWVASLLVSLALFRAPLGDRARTLAIRAGALVALLGMGLAFLMTGPTAAQLQDFRGVAGAHSVGVADGGAGIPILGWSTEGGDLRIPHFIGMHALQLLPLAAILLELAARRIPQLRRPATRLGVMRVLVAVYLGTVAIVTFQALAGESIVAPGGATIVASLTLWAAALLAVAVTLGVASRSEAPSQVGDSAASVAR</sequence>
<dbReference type="AlphaFoldDB" id="A0A3M8A8P5"/>
<keyword evidence="3" id="KW-1185">Reference proteome</keyword>
<feature type="transmembrane region" description="Helical" evidence="1">
    <location>
        <begin position="69"/>
        <end position="97"/>
    </location>
</feature>
<evidence type="ECO:0000313" key="3">
    <source>
        <dbReference type="Proteomes" id="UP000275048"/>
    </source>
</evidence>
<dbReference type="OrthoDB" id="343560at2"/>
<comment type="caution">
    <text evidence="2">The sequence shown here is derived from an EMBL/GenBank/DDBJ whole genome shotgun (WGS) entry which is preliminary data.</text>
</comment>
<keyword evidence="1" id="KW-0812">Transmembrane</keyword>
<keyword evidence="1" id="KW-1133">Transmembrane helix</keyword>
<evidence type="ECO:0000313" key="2">
    <source>
        <dbReference type="EMBL" id="RNB47623.1"/>
    </source>
</evidence>
<organism evidence="2 3">
    <name type="scientific">Agromyces tardus</name>
    <dbReference type="NCBI Taxonomy" id="2583849"/>
    <lineage>
        <taxon>Bacteria</taxon>
        <taxon>Bacillati</taxon>
        <taxon>Actinomycetota</taxon>
        <taxon>Actinomycetes</taxon>
        <taxon>Micrococcales</taxon>
        <taxon>Microbacteriaceae</taxon>
        <taxon>Agromyces</taxon>
    </lineage>
</organism>
<name>A0A3M8A8P5_9MICO</name>
<feature type="transmembrane region" description="Helical" evidence="1">
    <location>
        <begin position="144"/>
        <end position="163"/>
    </location>
</feature>
<gene>
    <name evidence="2" type="ORF">EDM22_12155</name>
</gene>
<feature type="transmembrane region" description="Helical" evidence="1">
    <location>
        <begin position="206"/>
        <end position="227"/>
    </location>
</feature>
<keyword evidence="1" id="KW-0472">Membrane</keyword>
<proteinExistence type="predicted"/>
<feature type="transmembrane region" description="Helical" evidence="1">
    <location>
        <begin position="44"/>
        <end position="62"/>
    </location>
</feature>
<protein>
    <submittedName>
        <fullName evidence="2">Uncharacterized protein</fullName>
    </submittedName>
</protein>
<feature type="transmembrane region" description="Helical" evidence="1">
    <location>
        <begin position="247"/>
        <end position="265"/>
    </location>
</feature>